<dbReference type="Gene3D" id="3.60.10.10">
    <property type="entry name" value="Endonuclease/exonuclease/phosphatase"/>
    <property type="match status" value="1"/>
</dbReference>
<name>A0A3B4GBA0_9CICH</name>
<evidence type="ECO:0000313" key="1">
    <source>
        <dbReference type="Ensembl" id="ENSPNYP00000019344.1"/>
    </source>
</evidence>
<organism evidence="1">
    <name type="scientific">Pundamilia nyererei</name>
    <dbReference type="NCBI Taxonomy" id="303518"/>
    <lineage>
        <taxon>Eukaryota</taxon>
        <taxon>Metazoa</taxon>
        <taxon>Chordata</taxon>
        <taxon>Craniata</taxon>
        <taxon>Vertebrata</taxon>
        <taxon>Euteleostomi</taxon>
        <taxon>Actinopterygii</taxon>
        <taxon>Neopterygii</taxon>
        <taxon>Teleostei</taxon>
        <taxon>Neoteleostei</taxon>
        <taxon>Acanthomorphata</taxon>
        <taxon>Ovalentaria</taxon>
        <taxon>Cichlomorphae</taxon>
        <taxon>Cichliformes</taxon>
        <taxon>Cichlidae</taxon>
        <taxon>African cichlids</taxon>
        <taxon>Pseudocrenilabrinae</taxon>
        <taxon>Haplochromini</taxon>
        <taxon>Pundamilia</taxon>
    </lineage>
</organism>
<dbReference type="GeneTree" id="ENSGT01120000272518"/>
<sequence>MILCNIYAPNMGDPLFYHNVNKIVGEMLGQILLAGDFNEVMDGALDRSSFGSSVGNKTREAVHMLKDDMGLTDVWRLSNPTKREYTFYSVTTKKHSTTHFYIHHIAQYTNE</sequence>
<protein>
    <recommendedName>
        <fullName evidence="2">Endonuclease/exonuclease/phosphatase domain-containing protein</fullName>
    </recommendedName>
</protein>
<accession>A0A3B4GBA0</accession>
<proteinExistence type="predicted"/>
<dbReference type="AlphaFoldDB" id="A0A3B4GBA0"/>
<dbReference type="SUPFAM" id="SSF56219">
    <property type="entry name" value="DNase I-like"/>
    <property type="match status" value="1"/>
</dbReference>
<dbReference type="Ensembl" id="ENSPNYT00000019829.1">
    <property type="protein sequence ID" value="ENSPNYP00000019344.1"/>
    <property type="gene ID" value="ENSPNYG00000014630.1"/>
</dbReference>
<dbReference type="InterPro" id="IPR036691">
    <property type="entry name" value="Endo/exonu/phosph_ase_sf"/>
</dbReference>
<evidence type="ECO:0008006" key="2">
    <source>
        <dbReference type="Google" id="ProtNLM"/>
    </source>
</evidence>
<dbReference type="STRING" id="303518.ENSPNYP00000019344"/>
<reference evidence="1" key="1">
    <citation type="submission" date="2023-09" db="UniProtKB">
        <authorList>
            <consortium name="Ensembl"/>
        </authorList>
    </citation>
    <scope>IDENTIFICATION</scope>
</reference>